<evidence type="ECO:0000313" key="2">
    <source>
        <dbReference type="Proteomes" id="UP001056610"/>
    </source>
</evidence>
<accession>A0ABY4QQ99</accession>
<keyword evidence="2" id="KW-1185">Reference proteome</keyword>
<gene>
    <name evidence="1" type="ORF">M5I08_07490</name>
</gene>
<proteinExistence type="predicted"/>
<dbReference type="Proteomes" id="UP001056610">
    <property type="component" value="Chromosome"/>
</dbReference>
<reference evidence="1" key="1">
    <citation type="submission" date="2022-05" db="EMBL/GenBank/DDBJ databases">
        <title>A methanotrophic Mycobacterium dominates a cave microbial ecosystem.</title>
        <authorList>
            <person name="Van Spanning R.J.M."/>
            <person name="Guan Q."/>
            <person name="Melkonian C."/>
            <person name="Gallant J."/>
            <person name="Polerecky L."/>
            <person name="Flot J.-F."/>
            <person name="Brandt B.W."/>
            <person name="Braster M."/>
            <person name="Iturbe Espinoza P."/>
            <person name="Aerts J."/>
            <person name="Meima-Franke M."/>
            <person name="Piersma S.R."/>
            <person name="Bunduc C."/>
            <person name="Ummels R."/>
            <person name="Pain A."/>
            <person name="Fleming E.J."/>
            <person name="van der Wel N."/>
            <person name="Gherman V.D."/>
            <person name="Sarbu S.M."/>
            <person name="Bodelier P.L.E."/>
            <person name="Bitter W."/>
        </authorList>
    </citation>
    <scope>NUCLEOTIDE SEQUENCE</scope>
    <source>
        <strain evidence="1">Sulfur Cave</strain>
    </source>
</reference>
<evidence type="ECO:0000313" key="1">
    <source>
        <dbReference type="EMBL" id="UQX12135.1"/>
    </source>
</evidence>
<evidence type="ECO:0008006" key="3">
    <source>
        <dbReference type="Google" id="ProtNLM"/>
    </source>
</evidence>
<dbReference type="RefSeq" id="WP_219066270.1">
    <property type="nucleotide sequence ID" value="NZ_CAJUXY010000006.1"/>
</dbReference>
<dbReference type="EMBL" id="CP097320">
    <property type="protein sequence ID" value="UQX12135.1"/>
    <property type="molecule type" value="Genomic_DNA"/>
</dbReference>
<organism evidence="1 2">
    <name type="scientific">Candidatus Mycobacterium methanotrophicum</name>
    <dbReference type="NCBI Taxonomy" id="2943498"/>
    <lineage>
        <taxon>Bacteria</taxon>
        <taxon>Bacillati</taxon>
        <taxon>Actinomycetota</taxon>
        <taxon>Actinomycetes</taxon>
        <taxon>Mycobacteriales</taxon>
        <taxon>Mycobacteriaceae</taxon>
        <taxon>Mycobacterium</taxon>
    </lineage>
</organism>
<protein>
    <recommendedName>
        <fullName evidence="3">HicA-like toxin</fullName>
    </recommendedName>
</protein>
<name>A0ABY4QQ99_9MYCO</name>
<sequence length="71" mass="8291">MPKRTEVIKKIRRAAQARGMTFAELREGANHTIYSLDGLMIPVGRHNELTNRYAEDVYRECEAKLGKGWWR</sequence>